<feature type="domain" description="DUF4515" evidence="4">
    <location>
        <begin position="69"/>
        <end position="255"/>
    </location>
</feature>
<organism evidence="5 6">
    <name type="scientific">Phodopus roborovskii</name>
    <name type="common">Roborovski's desert hamster</name>
    <name type="synonym">Cricetulus roborovskii</name>
    <dbReference type="NCBI Taxonomy" id="109678"/>
    <lineage>
        <taxon>Eukaryota</taxon>
        <taxon>Metazoa</taxon>
        <taxon>Chordata</taxon>
        <taxon>Craniata</taxon>
        <taxon>Vertebrata</taxon>
        <taxon>Euteleostomi</taxon>
        <taxon>Mammalia</taxon>
        <taxon>Eutheria</taxon>
        <taxon>Euarchontoglires</taxon>
        <taxon>Glires</taxon>
        <taxon>Rodentia</taxon>
        <taxon>Myomorpha</taxon>
        <taxon>Muroidea</taxon>
        <taxon>Cricetidae</taxon>
        <taxon>Cricetinae</taxon>
        <taxon>Phodopus</taxon>
    </lineage>
</organism>
<keyword evidence="6" id="KW-1185">Reference proteome</keyword>
<reference evidence="5" key="1">
    <citation type="submission" date="2022-06" db="EMBL/GenBank/DDBJ databases">
        <authorList>
            <person name="Andreotti S."/>
            <person name="Wyler E."/>
        </authorList>
    </citation>
    <scope>NUCLEOTIDE SEQUENCE</scope>
</reference>
<dbReference type="Proteomes" id="UP001152836">
    <property type="component" value="Unassembled WGS sequence"/>
</dbReference>
<dbReference type="AlphaFoldDB" id="A0AAU9ZEE4"/>
<dbReference type="PANTHER" id="PTHR14845">
    <property type="entry name" value="COILED-COIL DOMAIN-CONTAINING 166"/>
    <property type="match status" value="1"/>
</dbReference>
<keyword evidence="1 2" id="KW-0175">Coiled coil</keyword>
<dbReference type="PANTHER" id="PTHR14845:SF4">
    <property type="entry name" value="COILED-COIL DOMAIN-CONTAINING PROTEIN 166"/>
    <property type="match status" value="1"/>
</dbReference>
<dbReference type="Pfam" id="PF14988">
    <property type="entry name" value="DUF4515"/>
    <property type="match status" value="1"/>
</dbReference>
<dbReference type="GeneID" id="127225671"/>
<accession>A0AAU9ZEE4</accession>
<evidence type="ECO:0000313" key="5">
    <source>
        <dbReference type="EMBL" id="CAH6791046.1"/>
    </source>
</evidence>
<dbReference type="KEGG" id="prob:127225671"/>
<name>A0AAU9ZEE4_PHORO</name>
<evidence type="ECO:0000256" key="1">
    <source>
        <dbReference type="ARBA" id="ARBA00023054"/>
    </source>
</evidence>
<dbReference type="CTD" id="100130274"/>
<feature type="compositionally biased region" description="Low complexity" evidence="3">
    <location>
        <begin position="386"/>
        <end position="400"/>
    </location>
</feature>
<feature type="region of interest" description="Disordered" evidence="3">
    <location>
        <begin position="353"/>
        <end position="464"/>
    </location>
</feature>
<dbReference type="EMBL" id="CALSGD010001443">
    <property type="protein sequence ID" value="CAH6791046.1"/>
    <property type="molecule type" value="Genomic_DNA"/>
</dbReference>
<feature type="coiled-coil region" evidence="2">
    <location>
        <begin position="235"/>
        <end position="265"/>
    </location>
</feature>
<evidence type="ECO:0000256" key="2">
    <source>
        <dbReference type="SAM" id="Coils"/>
    </source>
</evidence>
<comment type="caution">
    <text evidence="5">The sequence shown here is derived from an EMBL/GenBank/DDBJ whole genome shotgun (WGS) entry which is preliminary data.</text>
</comment>
<proteinExistence type="predicted"/>
<dbReference type="InterPro" id="IPR032777">
    <property type="entry name" value="DUF4515"/>
</dbReference>
<feature type="region of interest" description="Disordered" evidence="3">
    <location>
        <begin position="1"/>
        <end position="21"/>
    </location>
</feature>
<evidence type="ECO:0000313" key="6">
    <source>
        <dbReference type="Proteomes" id="UP001152836"/>
    </source>
</evidence>
<protein>
    <submittedName>
        <fullName evidence="5">Ccdc166 protein</fullName>
    </submittedName>
</protein>
<evidence type="ECO:0000256" key="3">
    <source>
        <dbReference type="SAM" id="MobiDB-lite"/>
    </source>
</evidence>
<gene>
    <name evidence="5" type="primary">Ccdc166</name>
    <name evidence="5" type="ORF">PHOROB_LOCUS8258</name>
</gene>
<feature type="compositionally biased region" description="Polar residues" evidence="3">
    <location>
        <begin position="364"/>
        <end position="382"/>
    </location>
</feature>
<evidence type="ECO:0000259" key="4">
    <source>
        <dbReference type="Pfam" id="PF14988"/>
    </source>
</evidence>
<sequence length="464" mass="52551">MAPKKKRGPSAGRKQAGDSAEGLLSERAQYLQREYSLLSEKLVTCEQRVDQVLQNNAFLDREAQRLREENRLYASYVNAHAQRCANTIVRLEDQNRMDLAQIRWQRAELASLYHGREDGVRAQLLEMKMRAENMTQQVQELQPYKELQLEQLARIRTLERELLHMRVEHTQLLHRVKRRFLDDKAAFEREARLHVQSLTRRSEREAARALISHTQAIKADNGRLRHELLRLLHRAHLLQDMRQQLLEQREQLRGEHNDMRNLERVHGWLHRGLGGPPLWQPPQTHQSNLRIGSLDTLSESSYTTLSAQALAQSHATSRASSVVQSHRISQTPSVMSQESSLVPSLKAGSVIAPLTPSHPGSRVPSLTISHRGSGISSLTQSRMDSRVTSLTVSSNTSVLLPRSREGSRISPQPSLREFSQDTDTSAKSSSKLLSVLSQDRVPLNPQLEETANTEDATEVALGQA</sequence>
<dbReference type="RefSeq" id="XP_051045109.1">
    <property type="nucleotide sequence ID" value="XM_051189152.1"/>
</dbReference>
<feature type="compositionally biased region" description="Low complexity" evidence="3">
    <location>
        <begin position="421"/>
        <end position="439"/>
    </location>
</feature>